<keyword evidence="4" id="KW-0175">Coiled coil</keyword>
<keyword evidence="2" id="KW-0813">Transport</keyword>
<dbReference type="SUPFAM" id="SSF160527">
    <property type="entry name" value="V-type ATPase subunit E-like"/>
    <property type="match status" value="1"/>
</dbReference>
<organism evidence="5">
    <name type="scientific">Arcella intermedia</name>
    <dbReference type="NCBI Taxonomy" id="1963864"/>
    <lineage>
        <taxon>Eukaryota</taxon>
        <taxon>Amoebozoa</taxon>
        <taxon>Tubulinea</taxon>
        <taxon>Elardia</taxon>
        <taxon>Arcellinida</taxon>
        <taxon>Sphaerothecina</taxon>
        <taxon>Arcellidae</taxon>
        <taxon>Arcella</taxon>
    </lineage>
</organism>
<dbReference type="InterPro" id="IPR038495">
    <property type="entry name" value="ATPase_E_C"/>
</dbReference>
<dbReference type="Gene3D" id="6.10.250.1620">
    <property type="match status" value="1"/>
</dbReference>
<feature type="coiled-coil region" evidence="4">
    <location>
        <begin position="29"/>
        <end position="61"/>
    </location>
</feature>
<evidence type="ECO:0008006" key="6">
    <source>
        <dbReference type="Google" id="ProtNLM"/>
    </source>
</evidence>
<evidence type="ECO:0000313" key="5">
    <source>
        <dbReference type="EMBL" id="NDV36197.1"/>
    </source>
</evidence>
<dbReference type="GO" id="GO:0033178">
    <property type="term" value="C:proton-transporting two-sector ATPase complex, catalytic domain"/>
    <property type="evidence" value="ECO:0007669"/>
    <property type="project" value="InterPro"/>
</dbReference>
<proteinExistence type="inferred from homology"/>
<comment type="similarity">
    <text evidence="1">Belongs to the V-ATPase E subunit family.</text>
</comment>
<keyword evidence="3" id="KW-0406">Ion transport</keyword>
<evidence type="ECO:0000256" key="3">
    <source>
        <dbReference type="ARBA" id="ARBA00023065"/>
    </source>
</evidence>
<dbReference type="Gene3D" id="3.30.2320.30">
    <property type="entry name" value="ATP synthase, E subunit, C-terminal"/>
    <property type="match status" value="1"/>
</dbReference>
<dbReference type="EMBL" id="GIBP01007228">
    <property type="protein sequence ID" value="NDV36197.1"/>
    <property type="molecule type" value="Transcribed_RNA"/>
</dbReference>
<protein>
    <recommendedName>
        <fullName evidence="6">V-type proton ATPase subunit E</fullName>
    </recommendedName>
</protein>
<evidence type="ECO:0000256" key="4">
    <source>
        <dbReference type="SAM" id="Coils"/>
    </source>
</evidence>
<dbReference type="PANTHER" id="PTHR45715">
    <property type="entry name" value="ATPASE H+-TRANSPORTING V1 SUBUNIT E1A-RELATED"/>
    <property type="match status" value="1"/>
</dbReference>
<name>A0A6B2LH75_9EUKA</name>
<dbReference type="Pfam" id="PF01991">
    <property type="entry name" value="vATP-synt_E"/>
    <property type="match status" value="1"/>
</dbReference>
<evidence type="ECO:0000256" key="1">
    <source>
        <dbReference type="ARBA" id="ARBA00005901"/>
    </source>
</evidence>
<sequence length="229" mass="25743">MDPQQVSKQLNIMVAFIDKEAKEKANEIKTKTEEEYTIEKAKLVQAQKQKITQEFERKEKQVEVSKKIAHSNELSACRLQVLKAREAGVNKILETARSRLEQLSKGSTYKDLLVDLIVQGLYRLNETDVEVRFREEDKHLVEEAYLVAAEKYTHKTGKKVRLTLNHKQPLPPSPSRAGPKALATCSGGVILGTPGGKIVCNNTLDVRLQYSFEAAVPAIRAKLFTVDVI</sequence>
<evidence type="ECO:0000256" key="2">
    <source>
        <dbReference type="ARBA" id="ARBA00022448"/>
    </source>
</evidence>
<dbReference type="HAMAP" id="MF_00311">
    <property type="entry name" value="ATP_synth_E_arch"/>
    <property type="match status" value="1"/>
</dbReference>
<dbReference type="InterPro" id="IPR002842">
    <property type="entry name" value="ATPase_V1_Esu"/>
</dbReference>
<reference evidence="5" key="1">
    <citation type="journal article" date="2020" name="J. Eukaryot. Microbiol.">
        <title>De novo Sequencing, Assembly and Annotation of the Transcriptome for the Free-Living Testate Amoeba Arcella intermedia.</title>
        <authorList>
            <person name="Ribeiro G.M."/>
            <person name="Porfirio-Sousa A.L."/>
            <person name="Maurer-Alcala X.X."/>
            <person name="Katz L.A."/>
            <person name="Lahr D.J.G."/>
        </authorList>
    </citation>
    <scope>NUCLEOTIDE SEQUENCE</scope>
</reference>
<dbReference type="AlphaFoldDB" id="A0A6B2LH75"/>
<dbReference type="GO" id="GO:0046961">
    <property type="term" value="F:proton-transporting ATPase activity, rotational mechanism"/>
    <property type="evidence" value="ECO:0007669"/>
    <property type="project" value="InterPro"/>
</dbReference>
<accession>A0A6B2LH75</accession>